<comment type="caution">
    <text evidence="2">The sequence shown here is derived from an EMBL/GenBank/DDBJ whole genome shotgun (WGS) entry which is preliminary data.</text>
</comment>
<dbReference type="Proteomes" id="UP001177670">
    <property type="component" value="Unassembled WGS sequence"/>
</dbReference>
<dbReference type="EMBL" id="JAHYIQ010000012">
    <property type="protein sequence ID" value="KAK1127160.1"/>
    <property type="molecule type" value="Genomic_DNA"/>
</dbReference>
<evidence type="ECO:0000256" key="1">
    <source>
        <dbReference type="SAM" id="MobiDB-lite"/>
    </source>
</evidence>
<organism evidence="2 3">
    <name type="scientific">Melipona bicolor</name>
    <dbReference type="NCBI Taxonomy" id="60889"/>
    <lineage>
        <taxon>Eukaryota</taxon>
        <taxon>Metazoa</taxon>
        <taxon>Ecdysozoa</taxon>
        <taxon>Arthropoda</taxon>
        <taxon>Hexapoda</taxon>
        <taxon>Insecta</taxon>
        <taxon>Pterygota</taxon>
        <taxon>Neoptera</taxon>
        <taxon>Endopterygota</taxon>
        <taxon>Hymenoptera</taxon>
        <taxon>Apocrita</taxon>
        <taxon>Aculeata</taxon>
        <taxon>Apoidea</taxon>
        <taxon>Anthophila</taxon>
        <taxon>Apidae</taxon>
        <taxon>Melipona</taxon>
    </lineage>
</organism>
<feature type="compositionally biased region" description="Polar residues" evidence="1">
    <location>
        <begin position="1"/>
        <end position="14"/>
    </location>
</feature>
<evidence type="ECO:0000313" key="3">
    <source>
        <dbReference type="Proteomes" id="UP001177670"/>
    </source>
</evidence>
<protein>
    <submittedName>
        <fullName evidence="2">Uncharacterized protein</fullName>
    </submittedName>
</protein>
<name>A0AA40FY49_9HYME</name>
<proteinExistence type="predicted"/>
<accession>A0AA40FY49</accession>
<sequence length="50" mass="5112">MGGVTPNPQSQNGSLWRPPSPVDPLAKVLSPVNGARPDSGVVRDDTCAAV</sequence>
<evidence type="ECO:0000313" key="2">
    <source>
        <dbReference type="EMBL" id="KAK1127160.1"/>
    </source>
</evidence>
<reference evidence="2" key="1">
    <citation type="submission" date="2021-10" db="EMBL/GenBank/DDBJ databases">
        <title>Melipona bicolor Genome sequencing and assembly.</title>
        <authorList>
            <person name="Araujo N.S."/>
            <person name="Arias M.C."/>
        </authorList>
    </citation>
    <scope>NUCLEOTIDE SEQUENCE</scope>
    <source>
        <strain evidence="2">USP_2M_L1-L4_2017</strain>
        <tissue evidence="2">Whole body</tissue>
    </source>
</reference>
<feature type="compositionally biased region" description="Basic and acidic residues" evidence="1">
    <location>
        <begin position="41"/>
        <end position="50"/>
    </location>
</feature>
<feature type="region of interest" description="Disordered" evidence="1">
    <location>
        <begin position="1"/>
        <end position="50"/>
    </location>
</feature>
<gene>
    <name evidence="2" type="ORF">K0M31_003708</name>
</gene>
<dbReference type="AlphaFoldDB" id="A0AA40FY49"/>
<keyword evidence="3" id="KW-1185">Reference proteome</keyword>